<proteinExistence type="predicted"/>
<feature type="region of interest" description="Disordered" evidence="1">
    <location>
        <begin position="51"/>
        <end position="76"/>
    </location>
</feature>
<dbReference type="AlphaFoldDB" id="A0A9N9J0R1"/>
<feature type="region of interest" description="Disordered" evidence="1">
    <location>
        <begin position="1"/>
        <end position="22"/>
    </location>
</feature>
<evidence type="ECO:0000313" key="3">
    <source>
        <dbReference type="Proteomes" id="UP000789405"/>
    </source>
</evidence>
<gene>
    <name evidence="2" type="ORF">DERYTH_LOCUS17712</name>
</gene>
<comment type="caution">
    <text evidence="2">The sequence shown here is derived from an EMBL/GenBank/DDBJ whole genome shotgun (WGS) entry which is preliminary data.</text>
</comment>
<organism evidence="2 3">
    <name type="scientific">Dentiscutata erythropus</name>
    <dbReference type="NCBI Taxonomy" id="1348616"/>
    <lineage>
        <taxon>Eukaryota</taxon>
        <taxon>Fungi</taxon>
        <taxon>Fungi incertae sedis</taxon>
        <taxon>Mucoromycota</taxon>
        <taxon>Glomeromycotina</taxon>
        <taxon>Glomeromycetes</taxon>
        <taxon>Diversisporales</taxon>
        <taxon>Gigasporaceae</taxon>
        <taxon>Dentiscutata</taxon>
    </lineage>
</organism>
<keyword evidence="3" id="KW-1185">Reference proteome</keyword>
<evidence type="ECO:0000313" key="2">
    <source>
        <dbReference type="EMBL" id="CAG8759837.1"/>
    </source>
</evidence>
<accession>A0A9N9J0R1</accession>
<name>A0A9N9J0R1_9GLOM</name>
<feature type="compositionally biased region" description="Polar residues" evidence="1">
    <location>
        <begin position="52"/>
        <end position="70"/>
    </location>
</feature>
<feature type="non-terminal residue" evidence="2">
    <location>
        <position position="76"/>
    </location>
</feature>
<evidence type="ECO:0000256" key="1">
    <source>
        <dbReference type="SAM" id="MobiDB-lite"/>
    </source>
</evidence>
<reference evidence="2" key="1">
    <citation type="submission" date="2021-06" db="EMBL/GenBank/DDBJ databases">
        <authorList>
            <person name="Kallberg Y."/>
            <person name="Tangrot J."/>
            <person name="Rosling A."/>
        </authorList>
    </citation>
    <scope>NUCLEOTIDE SEQUENCE</scope>
    <source>
        <strain evidence="2">MA453B</strain>
    </source>
</reference>
<feature type="compositionally biased region" description="Basic and acidic residues" evidence="1">
    <location>
        <begin position="8"/>
        <end position="22"/>
    </location>
</feature>
<dbReference type="Proteomes" id="UP000789405">
    <property type="component" value="Unassembled WGS sequence"/>
</dbReference>
<protein>
    <submittedName>
        <fullName evidence="2">11581_t:CDS:1</fullName>
    </submittedName>
</protein>
<dbReference type="EMBL" id="CAJVPY010016997">
    <property type="protein sequence ID" value="CAG8759837.1"/>
    <property type="molecule type" value="Genomic_DNA"/>
</dbReference>
<sequence>HKNNTSDGYEKEVGRHQGEQREMMTVERKVENLVIQQQISAKEKIQVMPEANQVTNHSKAIQTTQQSPIKTNGVKR</sequence>